<organism evidence="1 2">
    <name type="scientific">Streptococcus hillyeri</name>
    <dbReference type="NCBI Taxonomy" id="2282420"/>
    <lineage>
        <taxon>Bacteria</taxon>
        <taxon>Bacillati</taxon>
        <taxon>Bacillota</taxon>
        <taxon>Bacilli</taxon>
        <taxon>Lactobacillales</taxon>
        <taxon>Streptococcaceae</taxon>
        <taxon>Streptococcus</taxon>
    </lineage>
</organism>
<evidence type="ECO:0000313" key="1">
    <source>
        <dbReference type="EMBL" id="RLY03587.1"/>
    </source>
</evidence>
<sequence>MKKKYAFGGFILMMIGLLLTGVFAFASQENTTEEIDKRWILTGQTIDEIYMAGMNQPVNLVIERSEKRNTEVIVTGKVPERSLKSLSDKQYTKQSDTFLSLAFEELKTGLGTHHININENARKPVTIKVSLGKETILKTLHLDSTGGAVHLQLPKDFQANYHLTAVDGEVKNTPQSVNGTQTNIKVTNYYANIIVD</sequence>
<name>A0A3L9DUK5_9STRE</name>
<dbReference type="AlphaFoldDB" id="A0A3L9DUK5"/>
<dbReference type="RefSeq" id="WP_121835163.1">
    <property type="nucleotide sequence ID" value="NZ_CP163513.1"/>
</dbReference>
<gene>
    <name evidence="1" type="ORF">EAF07_04715</name>
</gene>
<dbReference type="Proteomes" id="UP000279194">
    <property type="component" value="Unassembled WGS sequence"/>
</dbReference>
<dbReference type="EMBL" id="RCVM01000007">
    <property type="protein sequence ID" value="RLY03587.1"/>
    <property type="molecule type" value="Genomic_DNA"/>
</dbReference>
<protein>
    <submittedName>
        <fullName evidence="1">Uncharacterized protein</fullName>
    </submittedName>
</protein>
<reference evidence="1 2" key="1">
    <citation type="submission" date="2018-10" db="EMBL/GenBank/DDBJ databases">
        <title>Streptococcus hillyeri sp. nov., isolated from equine tracheal sample.</title>
        <authorList>
            <person name="Macfadyen A.C."/>
            <person name="Waller A."/>
            <person name="Paterson G.K."/>
        </authorList>
    </citation>
    <scope>NUCLEOTIDE SEQUENCE [LARGE SCALE GENOMIC DNA]</scope>
    <source>
        <strain evidence="1 2">28462</strain>
    </source>
</reference>
<evidence type="ECO:0000313" key="2">
    <source>
        <dbReference type="Proteomes" id="UP000279194"/>
    </source>
</evidence>
<accession>A0A3L9DUK5</accession>
<proteinExistence type="predicted"/>
<comment type="caution">
    <text evidence="1">The sequence shown here is derived from an EMBL/GenBank/DDBJ whole genome shotgun (WGS) entry which is preliminary data.</text>
</comment>
<keyword evidence="2" id="KW-1185">Reference proteome</keyword>